<keyword evidence="3" id="KW-1185">Reference proteome</keyword>
<sequence>MDPSKYPFDIAAYNRKCEIEETYTYMVNQFRERRNKILEDSACRSRKYLNRYYAAANQRLIDDYFANEPTYDDAMFHRQYRM</sequence>
<evidence type="ECO:0000313" key="1">
    <source>
        <dbReference type="EMBL" id="KEH33889.1"/>
    </source>
</evidence>
<dbReference type="HOGENOM" id="CLU_2561742_0_0_1"/>
<proteinExistence type="predicted"/>
<dbReference type="Proteomes" id="UP000002051">
    <property type="component" value="Chromosome 3"/>
</dbReference>
<dbReference type="EnsemblPlants" id="KEH33889">
    <property type="protein sequence ID" value="KEH33889"/>
    <property type="gene ID" value="MTR_3g053420"/>
</dbReference>
<protein>
    <submittedName>
        <fullName evidence="1 2">Uncharacterized protein</fullName>
    </submittedName>
</protein>
<dbReference type="AlphaFoldDB" id="A0A072UVR3"/>
<dbReference type="EMBL" id="CM001219">
    <property type="protein sequence ID" value="KEH33889.1"/>
    <property type="molecule type" value="Genomic_DNA"/>
</dbReference>
<accession>A0A072UVR3</accession>
<reference evidence="1 3" key="1">
    <citation type="journal article" date="2011" name="Nature">
        <title>The Medicago genome provides insight into the evolution of rhizobial symbioses.</title>
        <authorList>
            <person name="Young N.D."/>
            <person name="Debelle F."/>
            <person name="Oldroyd G.E."/>
            <person name="Geurts R."/>
            <person name="Cannon S.B."/>
            <person name="Udvardi M.K."/>
            <person name="Benedito V.A."/>
            <person name="Mayer K.F."/>
            <person name="Gouzy J."/>
            <person name="Schoof H."/>
            <person name="Van de Peer Y."/>
            <person name="Proost S."/>
            <person name="Cook D.R."/>
            <person name="Meyers B.C."/>
            <person name="Spannagl M."/>
            <person name="Cheung F."/>
            <person name="De Mita S."/>
            <person name="Krishnakumar V."/>
            <person name="Gundlach H."/>
            <person name="Zhou S."/>
            <person name="Mudge J."/>
            <person name="Bharti A.K."/>
            <person name="Murray J.D."/>
            <person name="Naoumkina M.A."/>
            <person name="Rosen B."/>
            <person name="Silverstein K.A."/>
            <person name="Tang H."/>
            <person name="Rombauts S."/>
            <person name="Zhao P.X."/>
            <person name="Zhou P."/>
            <person name="Barbe V."/>
            <person name="Bardou P."/>
            <person name="Bechner M."/>
            <person name="Bellec A."/>
            <person name="Berger A."/>
            <person name="Berges H."/>
            <person name="Bidwell S."/>
            <person name="Bisseling T."/>
            <person name="Choisne N."/>
            <person name="Couloux A."/>
            <person name="Denny R."/>
            <person name="Deshpande S."/>
            <person name="Dai X."/>
            <person name="Doyle J.J."/>
            <person name="Dudez A.M."/>
            <person name="Farmer A.D."/>
            <person name="Fouteau S."/>
            <person name="Franken C."/>
            <person name="Gibelin C."/>
            <person name="Gish J."/>
            <person name="Goldstein S."/>
            <person name="Gonzalez A.J."/>
            <person name="Green P.J."/>
            <person name="Hallab A."/>
            <person name="Hartog M."/>
            <person name="Hua A."/>
            <person name="Humphray S.J."/>
            <person name="Jeong D.H."/>
            <person name="Jing Y."/>
            <person name="Jocker A."/>
            <person name="Kenton S.M."/>
            <person name="Kim D.J."/>
            <person name="Klee K."/>
            <person name="Lai H."/>
            <person name="Lang C."/>
            <person name="Lin S."/>
            <person name="Macmil S.L."/>
            <person name="Magdelenat G."/>
            <person name="Matthews L."/>
            <person name="McCorrison J."/>
            <person name="Monaghan E.L."/>
            <person name="Mun J.H."/>
            <person name="Najar F.Z."/>
            <person name="Nicholson C."/>
            <person name="Noirot C."/>
            <person name="O'Bleness M."/>
            <person name="Paule C.R."/>
            <person name="Poulain J."/>
            <person name="Prion F."/>
            <person name="Qin B."/>
            <person name="Qu C."/>
            <person name="Retzel E.F."/>
            <person name="Riddle C."/>
            <person name="Sallet E."/>
            <person name="Samain S."/>
            <person name="Samson N."/>
            <person name="Sanders I."/>
            <person name="Saurat O."/>
            <person name="Scarpelli C."/>
            <person name="Schiex T."/>
            <person name="Segurens B."/>
            <person name="Severin A.J."/>
            <person name="Sherrier D.J."/>
            <person name="Shi R."/>
            <person name="Sims S."/>
            <person name="Singer S.R."/>
            <person name="Sinharoy S."/>
            <person name="Sterck L."/>
            <person name="Viollet A."/>
            <person name="Wang B.B."/>
            <person name="Wang K."/>
            <person name="Wang M."/>
            <person name="Wang X."/>
            <person name="Warfsmann J."/>
            <person name="Weissenbach J."/>
            <person name="White D.D."/>
            <person name="White J.D."/>
            <person name="Wiley G.B."/>
            <person name="Wincker P."/>
            <person name="Xing Y."/>
            <person name="Yang L."/>
            <person name="Yao Z."/>
            <person name="Ying F."/>
            <person name="Zhai J."/>
            <person name="Zhou L."/>
            <person name="Zuber A."/>
            <person name="Denarie J."/>
            <person name="Dixon R.A."/>
            <person name="May G.D."/>
            <person name="Schwartz D.C."/>
            <person name="Rogers J."/>
            <person name="Quetier F."/>
            <person name="Town C.D."/>
            <person name="Roe B.A."/>
        </authorList>
    </citation>
    <scope>NUCLEOTIDE SEQUENCE [LARGE SCALE GENOMIC DNA]</scope>
    <source>
        <strain evidence="1">A17</strain>
        <strain evidence="2 3">cv. Jemalong A17</strain>
    </source>
</reference>
<gene>
    <name evidence="1" type="ordered locus">MTR_3g053420</name>
</gene>
<evidence type="ECO:0000313" key="2">
    <source>
        <dbReference type="EnsemblPlants" id="KEH33889"/>
    </source>
</evidence>
<reference evidence="1 3" key="2">
    <citation type="journal article" date="2014" name="BMC Genomics">
        <title>An improved genome release (version Mt4.0) for the model legume Medicago truncatula.</title>
        <authorList>
            <person name="Tang H."/>
            <person name="Krishnakumar V."/>
            <person name="Bidwell S."/>
            <person name="Rosen B."/>
            <person name="Chan A."/>
            <person name="Zhou S."/>
            <person name="Gentzbittel L."/>
            <person name="Childs K.L."/>
            <person name="Yandell M."/>
            <person name="Gundlach H."/>
            <person name="Mayer K.F."/>
            <person name="Schwartz D.C."/>
            <person name="Town C.D."/>
        </authorList>
    </citation>
    <scope>GENOME REANNOTATION</scope>
    <source>
        <strain evidence="1">A17</strain>
        <strain evidence="2 3">cv. Jemalong A17</strain>
    </source>
</reference>
<name>A0A072UVR3_MEDTR</name>
<reference evidence="2" key="3">
    <citation type="submission" date="2015-04" db="UniProtKB">
        <authorList>
            <consortium name="EnsemblPlants"/>
        </authorList>
    </citation>
    <scope>IDENTIFICATION</scope>
    <source>
        <strain evidence="2">cv. Jemalong A17</strain>
    </source>
</reference>
<evidence type="ECO:0000313" key="3">
    <source>
        <dbReference type="Proteomes" id="UP000002051"/>
    </source>
</evidence>
<organism evidence="1 3">
    <name type="scientific">Medicago truncatula</name>
    <name type="common">Barrel medic</name>
    <name type="synonym">Medicago tribuloides</name>
    <dbReference type="NCBI Taxonomy" id="3880"/>
    <lineage>
        <taxon>Eukaryota</taxon>
        <taxon>Viridiplantae</taxon>
        <taxon>Streptophyta</taxon>
        <taxon>Embryophyta</taxon>
        <taxon>Tracheophyta</taxon>
        <taxon>Spermatophyta</taxon>
        <taxon>Magnoliopsida</taxon>
        <taxon>eudicotyledons</taxon>
        <taxon>Gunneridae</taxon>
        <taxon>Pentapetalae</taxon>
        <taxon>rosids</taxon>
        <taxon>fabids</taxon>
        <taxon>Fabales</taxon>
        <taxon>Fabaceae</taxon>
        <taxon>Papilionoideae</taxon>
        <taxon>50 kb inversion clade</taxon>
        <taxon>NPAAA clade</taxon>
        <taxon>Hologalegina</taxon>
        <taxon>IRL clade</taxon>
        <taxon>Trifolieae</taxon>
        <taxon>Medicago</taxon>
    </lineage>
</organism>